<evidence type="ECO:0000256" key="1">
    <source>
        <dbReference type="SAM" id="MobiDB-lite"/>
    </source>
</evidence>
<sequence length="144" mass="16222">MAPLPGTNGSVLGRPPSSSHTLPIFKEEEVSKPQYDYVCDDYVHDYVVHDYAVERYVDDHIVAEHVFNSPSVHDENHFLISHPNVYSQCTEHESESVIDIACDFEIDSCSEDVSEVQNDNLGVIPLHVISFKPHCTNPIARVPF</sequence>
<reference evidence="3" key="1">
    <citation type="journal article" date="2015" name="Proc. Natl. Acad. Sci. U.S.A.">
        <title>Genome sequencing of adzuki bean (Vigna angularis) provides insight into high starch and low fat accumulation and domestication.</title>
        <authorList>
            <person name="Yang K."/>
            <person name="Tian Z."/>
            <person name="Chen C."/>
            <person name="Luo L."/>
            <person name="Zhao B."/>
            <person name="Wang Z."/>
            <person name="Yu L."/>
            <person name="Li Y."/>
            <person name="Sun Y."/>
            <person name="Li W."/>
            <person name="Chen Y."/>
            <person name="Li Y."/>
            <person name="Zhang Y."/>
            <person name="Ai D."/>
            <person name="Zhao J."/>
            <person name="Shang C."/>
            <person name="Ma Y."/>
            <person name="Wu B."/>
            <person name="Wang M."/>
            <person name="Gao L."/>
            <person name="Sun D."/>
            <person name="Zhang P."/>
            <person name="Guo F."/>
            <person name="Wang W."/>
            <person name="Li Y."/>
            <person name="Wang J."/>
            <person name="Varshney R.K."/>
            <person name="Wang J."/>
            <person name="Ling H.Q."/>
            <person name="Wan P."/>
        </authorList>
    </citation>
    <scope>NUCLEOTIDE SEQUENCE</scope>
    <source>
        <strain evidence="3">cv. Jingnong 6</strain>
    </source>
</reference>
<evidence type="ECO:0000313" key="3">
    <source>
        <dbReference type="Proteomes" id="UP000053144"/>
    </source>
</evidence>
<name>A0A0L9UYL9_PHAAN</name>
<accession>A0A0L9UYL9</accession>
<dbReference type="EMBL" id="CM003377">
    <property type="protein sequence ID" value="KOM47639.1"/>
    <property type="molecule type" value="Genomic_DNA"/>
</dbReference>
<proteinExistence type="predicted"/>
<dbReference type="AlphaFoldDB" id="A0A0L9UYL9"/>
<dbReference type="Proteomes" id="UP000053144">
    <property type="component" value="Chromosome 7"/>
</dbReference>
<organism evidence="2 3">
    <name type="scientific">Phaseolus angularis</name>
    <name type="common">Azuki bean</name>
    <name type="synonym">Vigna angularis</name>
    <dbReference type="NCBI Taxonomy" id="3914"/>
    <lineage>
        <taxon>Eukaryota</taxon>
        <taxon>Viridiplantae</taxon>
        <taxon>Streptophyta</taxon>
        <taxon>Embryophyta</taxon>
        <taxon>Tracheophyta</taxon>
        <taxon>Spermatophyta</taxon>
        <taxon>Magnoliopsida</taxon>
        <taxon>eudicotyledons</taxon>
        <taxon>Gunneridae</taxon>
        <taxon>Pentapetalae</taxon>
        <taxon>rosids</taxon>
        <taxon>fabids</taxon>
        <taxon>Fabales</taxon>
        <taxon>Fabaceae</taxon>
        <taxon>Papilionoideae</taxon>
        <taxon>50 kb inversion clade</taxon>
        <taxon>NPAAA clade</taxon>
        <taxon>indigoferoid/millettioid clade</taxon>
        <taxon>Phaseoleae</taxon>
        <taxon>Vigna</taxon>
    </lineage>
</organism>
<dbReference type="Gramene" id="KOM47639">
    <property type="protein sequence ID" value="KOM47639"/>
    <property type="gene ID" value="LR48_Vigan07g134300"/>
</dbReference>
<protein>
    <submittedName>
        <fullName evidence="2">Uncharacterized protein</fullName>
    </submittedName>
</protein>
<evidence type="ECO:0000313" key="2">
    <source>
        <dbReference type="EMBL" id="KOM47639.1"/>
    </source>
</evidence>
<feature type="region of interest" description="Disordered" evidence="1">
    <location>
        <begin position="1"/>
        <end position="22"/>
    </location>
</feature>
<gene>
    <name evidence="2" type="ORF">LR48_Vigan07g134300</name>
</gene>